<comment type="caution">
    <text evidence="3">The sequence shown here is derived from an EMBL/GenBank/DDBJ whole genome shotgun (WGS) entry which is preliminary data.</text>
</comment>
<dbReference type="OrthoDB" id="5585143at2"/>
<dbReference type="AlphaFoldDB" id="A0A0N0CGB1"/>
<sequence>MLKKITLSLIIAAFTISANAQNWWGSSKKIKGNGNVVTVDRTTSDYEGIAIGGSFDVVLVKGKEGNISIEGEENLIPYIQTEVKRGTLQIKFEKSINVRTTRRLTVTVTYDDIDMISLGGSGNIKSKGTIKANKFKVSIGGSGNITLDVEADDISANIGGSGNIKLSGYANELNCSIAGSGSIKAYELKVDVLNASIAGSGSITTTVANKIKANVVGSGSIYYKGNPSDISKKSVGSGSVINRN</sequence>
<feature type="domain" description="Putative auto-transporter adhesin head GIN" evidence="2">
    <location>
        <begin position="45"/>
        <end position="227"/>
    </location>
</feature>
<dbReference type="RefSeq" id="WP_053975105.1">
    <property type="nucleotide sequence ID" value="NZ_FNUE01000002.1"/>
</dbReference>
<feature type="chain" id="PRO_5005845720" evidence="1">
    <location>
        <begin position="21"/>
        <end position="244"/>
    </location>
</feature>
<dbReference type="PANTHER" id="PTHR39200">
    <property type="entry name" value="HYPOTHETICAL EXPORTED PROTEIN"/>
    <property type="match status" value="1"/>
</dbReference>
<dbReference type="Proteomes" id="UP000183071">
    <property type="component" value="Unassembled WGS sequence"/>
</dbReference>
<dbReference type="EMBL" id="LGBR01000001">
    <property type="protein sequence ID" value="KOY53058.1"/>
    <property type="molecule type" value="Genomic_DNA"/>
</dbReference>
<reference evidence="4 6" key="2">
    <citation type="submission" date="2016-10" db="EMBL/GenBank/DDBJ databases">
        <authorList>
            <person name="Varghese N."/>
            <person name="Submissions S."/>
        </authorList>
    </citation>
    <scope>NUCLEOTIDE SEQUENCE [LARGE SCALE GENOMIC DNA]</scope>
    <source>
        <strain evidence="4 6">DSW-5</strain>
    </source>
</reference>
<organism evidence="3 5">
    <name type="scientific">Polaribacter dokdonensis DSW-5</name>
    <dbReference type="NCBI Taxonomy" id="1300348"/>
    <lineage>
        <taxon>Bacteria</taxon>
        <taxon>Pseudomonadati</taxon>
        <taxon>Bacteroidota</taxon>
        <taxon>Flavobacteriia</taxon>
        <taxon>Flavobacteriales</taxon>
        <taxon>Flavobacteriaceae</taxon>
    </lineage>
</organism>
<dbReference type="EMBL" id="FNUE01000002">
    <property type="protein sequence ID" value="SEE56606.1"/>
    <property type="molecule type" value="Genomic_DNA"/>
</dbReference>
<reference evidence="3 5" key="1">
    <citation type="submission" date="2015-07" db="EMBL/GenBank/DDBJ databases">
        <title>Genome of Polaribacter dokdonenesis DSW-5, isolated from seawater off Dokdo in Korea.</title>
        <authorList>
            <person name="Yoon K."/>
            <person name="Song J.Y."/>
            <person name="Kim J.F."/>
        </authorList>
    </citation>
    <scope>NUCLEOTIDE SEQUENCE [LARGE SCALE GENOMIC DNA]</scope>
    <source>
        <strain evidence="3 5">DSW-5</strain>
    </source>
</reference>
<protein>
    <submittedName>
        <fullName evidence="4">Auto-transporter adhesin, head GIN domain</fullName>
    </submittedName>
</protein>
<keyword evidence="6" id="KW-1185">Reference proteome</keyword>
<proteinExistence type="predicted"/>
<evidence type="ECO:0000313" key="3">
    <source>
        <dbReference type="EMBL" id="KOY53058.1"/>
    </source>
</evidence>
<accession>A0A0N0CGB1</accession>
<evidence type="ECO:0000313" key="4">
    <source>
        <dbReference type="EMBL" id="SEE56606.1"/>
    </source>
</evidence>
<evidence type="ECO:0000313" key="5">
    <source>
        <dbReference type="Proteomes" id="UP000037716"/>
    </source>
</evidence>
<dbReference type="InterPro" id="IPR021255">
    <property type="entry name" value="DUF2807"/>
</dbReference>
<dbReference type="PANTHER" id="PTHR39200:SF1">
    <property type="entry name" value="AUTO-TRANSPORTER ADHESIN HEAD GIN DOMAIN-CONTAINING PROTEIN-RELATED"/>
    <property type="match status" value="1"/>
</dbReference>
<gene>
    <name evidence="3" type="ORF">I602_2618</name>
    <name evidence="4" type="ORF">SAMN05444353_2393</name>
</gene>
<dbReference type="STRING" id="1300348.I602_2618"/>
<feature type="signal peptide" evidence="1">
    <location>
        <begin position="1"/>
        <end position="20"/>
    </location>
</feature>
<keyword evidence="1" id="KW-0732">Signal</keyword>
<name>A0A0N0CGB1_9FLAO</name>
<evidence type="ECO:0000313" key="6">
    <source>
        <dbReference type="Proteomes" id="UP000183071"/>
    </source>
</evidence>
<dbReference type="PATRIC" id="fig|1300348.6.peg.2620"/>
<evidence type="ECO:0000259" key="2">
    <source>
        <dbReference type="Pfam" id="PF10988"/>
    </source>
</evidence>
<evidence type="ECO:0000256" key="1">
    <source>
        <dbReference type="SAM" id="SignalP"/>
    </source>
</evidence>
<dbReference type="Pfam" id="PF10988">
    <property type="entry name" value="DUF2807"/>
    <property type="match status" value="1"/>
</dbReference>
<dbReference type="Gene3D" id="2.160.20.120">
    <property type="match status" value="1"/>
</dbReference>
<dbReference type="Proteomes" id="UP000037716">
    <property type="component" value="Unassembled WGS sequence"/>
</dbReference>